<dbReference type="AlphaFoldDB" id="A0A101LVV3"/>
<name>A0A101LVV3_PICGL</name>
<accession>A0A101LVV3</accession>
<comment type="caution">
    <text evidence="1">The sequence shown here is derived from an EMBL/GenBank/DDBJ whole genome shotgun (WGS) entry which is preliminary data.</text>
</comment>
<geneLocation type="mitochondrion" evidence="1"/>
<sequence>MPGLDRLLMPQIDMKKKELNAPLPYGRAFKPFFLRGFRNHHYYVYNITLLVSSEQLSFYRRDLFNDPTEQGKVLLP</sequence>
<protein>
    <submittedName>
        <fullName evidence="1">Uncharacterized protein</fullName>
    </submittedName>
</protein>
<reference evidence="1" key="1">
    <citation type="journal article" date="2015" name="Genome Biol. Evol.">
        <title>Organellar Genomes of White Spruce (Picea glauca): Assembly and Annotation.</title>
        <authorList>
            <person name="Jackman S.D."/>
            <person name="Warren R.L."/>
            <person name="Gibb E.A."/>
            <person name="Vandervalk B.P."/>
            <person name="Mohamadi H."/>
            <person name="Chu J."/>
            <person name="Raymond A."/>
            <person name="Pleasance S."/>
            <person name="Coope R."/>
            <person name="Wildung M.R."/>
            <person name="Ritland C.E."/>
            <person name="Bousquet J."/>
            <person name="Jones S.J."/>
            <person name="Bohlmann J."/>
            <person name="Birol I."/>
        </authorList>
    </citation>
    <scope>NUCLEOTIDE SEQUENCE [LARGE SCALE GENOMIC DNA]</scope>
    <source>
        <tissue evidence="1">Flushing bud</tissue>
    </source>
</reference>
<dbReference type="EMBL" id="LKAM01000012">
    <property type="protein sequence ID" value="KUM46301.1"/>
    <property type="molecule type" value="Genomic_DNA"/>
</dbReference>
<organism evidence="1">
    <name type="scientific">Picea glauca</name>
    <name type="common">White spruce</name>
    <name type="synonym">Pinus glauca</name>
    <dbReference type="NCBI Taxonomy" id="3330"/>
    <lineage>
        <taxon>Eukaryota</taxon>
        <taxon>Viridiplantae</taxon>
        <taxon>Streptophyta</taxon>
        <taxon>Embryophyta</taxon>
        <taxon>Tracheophyta</taxon>
        <taxon>Spermatophyta</taxon>
        <taxon>Pinopsida</taxon>
        <taxon>Pinidae</taxon>
        <taxon>Conifers I</taxon>
        <taxon>Pinales</taxon>
        <taxon>Pinaceae</taxon>
        <taxon>Picea</taxon>
    </lineage>
</organism>
<gene>
    <name evidence="1" type="ORF">ABT39_MTgene1807</name>
</gene>
<evidence type="ECO:0000313" key="1">
    <source>
        <dbReference type="EMBL" id="KUM46301.1"/>
    </source>
</evidence>
<proteinExistence type="predicted"/>
<keyword evidence="1" id="KW-0496">Mitochondrion</keyword>